<evidence type="ECO:0000259" key="2">
    <source>
        <dbReference type="PROSITE" id="PS51294"/>
    </source>
</evidence>
<dbReference type="Pfam" id="PF13921">
    <property type="entry name" value="Myb_DNA-bind_6"/>
    <property type="match status" value="1"/>
</dbReference>
<reference evidence="4 5" key="2">
    <citation type="submission" date="2024-07" db="EMBL/GenBank/DDBJ databases">
        <authorList>
            <person name="Akdeniz Z."/>
        </authorList>
    </citation>
    <scope>NUCLEOTIDE SEQUENCE [LARGE SCALE GENOMIC DNA]</scope>
</reference>
<dbReference type="InterPro" id="IPR001005">
    <property type="entry name" value="SANT/Myb"/>
</dbReference>
<reference evidence="3" key="1">
    <citation type="submission" date="2023-06" db="EMBL/GenBank/DDBJ databases">
        <authorList>
            <person name="Kurt Z."/>
        </authorList>
    </citation>
    <scope>NUCLEOTIDE SEQUENCE</scope>
</reference>
<dbReference type="EMBL" id="CATOUU010000263">
    <property type="protein sequence ID" value="CAI9922840.1"/>
    <property type="molecule type" value="Genomic_DNA"/>
</dbReference>
<dbReference type="Gene3D" id="1.10.10.60">
    <property type="entry name" value="Homeodomain-like"/>
    <property type="match status" value="1"/>
</dbReference>
<dbReference type="PROSITE" id="PS51294">
    <property type="entry name" value="HTH_MYB"/>
    <property type="match status" value="1"/>
</dbReference>
<feature type="domain" description="Myb-like" evidence="1">
    <location>
        <begin position="1"/>
        <end position="53"/>
    </location>
</feature>
<evidence type="ECO:0000313" key="3">
    <source>
        <dbReference type="EMBL" id="CAI9922840.1"/>
    </source>
</evidence>
<dbReference type="CDD" id="cd00167">
    <property type="entry name" value="SANT"/>
    <property type="match status" value="1"/>
</dbReference>
<name>A0AA86TNK8_9EUKA</name>
<dbReference type="PANTHER" id="PTHR45614">
    <property type="entry name" value="MYB PROTEIN-RELATED"/>
    <property type="match status" value="1"/>
</dbReference>
<protein>
    <submittedName>
        <fullName evidence="3">Myb-like DNA-binding domain-containing protein</fullName>
    </submittedName>
    <submittedName>
        <fullName evidence="4">Myb-like_DNA-binding domain-containing protein</fullName>
    </submittedName>
</protein>
<dbReference type="AlphaFoldDB" id="A0AA86TNK8"/>
<evidence type="ECO:0000313" key="4">
    <source>
        <dbReference type="EMBL" id="CAL6077839.1"/>
    </source>
</evidence>
<dbReference type="GO" id="GO:0000981">
    <property type="term" value="F:DNA-binding transcription factor activity, RNA polymerase II-specific"/>
    <property type="evidence" value="ECO:0007669"/>
    <property type="project" value="TreeGrafter"/>
</dbReference>
<dbReference type="SMART" id="SM00717">
    <property type="entry name" value="SANT"/>
    <property type="match status" value="2"/>
</dbReference>
<dbReference type="InterPro" id="IPR009057">
    <property type="entry name" value="Homeodomain-like_sf"/>
</dbReference>
<comment type="caution">
    <text evidence="3">The sequence shown here is derived from an EMBL/GenBank/DDBJ whole genome shotgun (WGS) entry which is preliminary data.</text>
</comment>
<dbReference type="InterPro" id="IPR050560">
    <property type="entry name" value="MYB_TF"/>
</dbReference>
<organism evidence="3">
    <name type="scientific">Hexamita inflata</name>
    <dbReference type="NCBI Taxonomy" id="28002"/>
    <lineage>
        <taxon>Eukaryota</taxon>
        <taxon>Metamonada</taxon>
        <taxon>Diplomonadida</taxon>
        <taxon>Hexamitidae</taxon>
        <taxon>Hexamitinae</taxon>
        <taxon>Hexamita</taxon>
    </lineage>
</organism>
<gene>
    <name evidence="3" type="ORF">HINF_LOCUS10485</name>
    <name evidence="4" type="ORF">HINF_LOCUS58617</name>
</gene>
<feature type="domain" description="HTH myb-type" evidence="2">
    <location>
        <begin position="1"/>
        <end position="57"/>
    </location>
</feature>
<dbReference type="PROSITE" id="PS50090">
    <property type="entry name" value="MYB_LIKE"/>
    <property type="match status" value="1"/>
</dbReference>
<dbReference type="EMBL" id="CAXDID020000330">
    <property type="protein sequence ID" value="CAL6077839.1"/>
    <property type="molecule type" value="Genomic_DNA"/>
</dbReference>
<sequence>MKRQTNWTESEKNQILKLVQENTLNSRINWKNISEQLIGRSALQCKMQYRNVLNQQAERVNFKWTPENEQKLEELLLKKSYEQIQQEHFSQLKISQLKWKHQQLKQQKEFKWNAENDLELEFLIYIFGTKWEFIQKFYPNAEVEEVQNKYRQIRSTMLLYYETTNKVQDTQLTFDQIFALQYGLNRIQLMKSQLKTYIKFLQKVFINDTFQIKQLMLAVQEENVINSREREKIAIQNLQLQQNWQNKTSQYIQRNIPSLLSIVRIIYGTNIIQYFQNLSFTHKQGG</sequence>
<dbReference type="GO" id="GO:0000978">
    <property type="term" value="F:RNA polymerase II cis-regulatory region sequence-specific DNA binding"/>
    <property type="evidence" value="ECO:0007669"/>
    <property type="project" value="TreeGrafter"/>
</dbReference>
<dbReference type="GO" id="GO:0005634">
    <property type="term" value="C:nucleus"/>
    <property type="evidence" value="ECO:0007669"/>
    <property type="project" value="TreeGrafter"/>
</dbReference>
<dbReference type="SUPFAM" id="SSF46689">
    <property type="entry name" value="Homeodomain-like"/>
    <property type="match status" value="2"/>
</dbReference>
<evidence type="ECO:0000259" key="1">
    <source>
        <dbReference type="PROSITE" id="PS50090"/>
    </source>
</evidence>
<accession>A0AA86TNK8</accession>
<keyword evidence="3" id="KW-0238">DNA-binding</keyword>
<keyword evidence="5" id="KW-1185">Reference proteome</keyword>
<dbReference type="Proteomes" id="UP001642409">
    <property type="component" value="Unassembled WGS sequence"/>
</dbReference>
<evidence type="ECO:0000313" key="5">
    <source>
        <dbReference type="Proteomes" id="UP001642409"/>
    </source>
</evidence>
<dbReference type="InterPro" id="IPR017930">
    <property type="entry name" value="Myb_dom"/>
</dbReference>
<proteinExistence type="predicted"/>